<keyword evidence="5" id="KW-0680">Restriction system</keyword>
<dbReference type="AlphaFoldDB" id="A0A0D8IXZ7"/>
<dbReference type="EMBL" id="JXXK01000016">
    <property type="protein sequence ID" value="KJF39552.1"/>
    <property type="molecule type" value="Genomic_DNA"/>
</dbReference>
<dbReference type="RefSeq" id="WP_050005641.1">
    <property type="nucleotide sequence ID" value="NZ_JXXK01000016.1"/>
</dbReference>
<dbReference type="GO" id="GO:0003886">
    <property type="term" value="F:DNA (cytosine-5-)-methyltransferase activity"/>
    <property type="evidence" value="ECO:0007669"/>
    <property type="project" value="UniProtKB-EC"/>
</dbReference>
<dbReference type="InterPro" id="IPR050750">
    <property type="entry name" value="C5-MTase"/>
</dbReference>
<evidence type="ECO:0000256" key="5">
    <source>
        <dbReference type="ARBA" id="ARBA00022747"/>
    </source>
</evidence>
<dbReference type="InterPro" id="IPR029063">
    <property type="entry name" value="SAM-dependent_MTases_sf"/>
</dbReference>
<reference evidence="7" key="1">
    <citation type="submission" date="2015-02" db="EMBL/GenBank/DDBJ databases">
        <title>A novel member of the family Ruminococcaceae isolated from human feces.</title>
        <authorList>
            <person name="Shkoporov A.N."/>
            <person name="Chaplin A.V."/>
            <person name="Motuzova O.V."/>
            <person name="Kafarskaia L.I."/>
            <person name="Khokhlova E.V."/>
            <person name="Efimov B.A."/>
        </authorList>
    </citation>
    <scope>NUCLEOTIDE SEQUENCE [LARGE SCALE GENOMIC DNA]</scope>
    <source>
        <strain evidence="7">585-1</strain>
    </source>
</reference>
<sequence>MPDIKLGSLFDGIGVFPLAASRCGIRPVWASEIEKAPISITKRHFPDMVHLGDITKVDGGKIPPVHIITFGSPCQNLSLIGNRSGLAGAKSSLFYQAFRIIQEMRDATDNLYPAIAVWENVMGAFSTNDRMDFRAVLSAFSDTEVPMPPSGRWGNAGMVRGGTPDVCWRLMDAQYWAGSRRLARRQRIFVVADFGGRRAADILFKPRPMLPLPPPCGEGGWAAAEGDRTASFETGRQIPVIHPFQCFRMRGAAKRQEETAFRNSFGLPTDPFPTLLASDVTPFAFWYEGDPKGGCIRFLTETESERLMGLPEGWTKYGADGVEIRPLQRYKALGNAIALPCADYIMAGIYEVLADRAGKEE</sequence>
<evidence type="ECO:0000313" key="7">
    <source>
        <dbReference type="EMBL" id="KJF39552.1"/>
    </source>
</evidence>
<dbReference type="GO" id="GO:0009307">
    <property type="term" value="P:DNA restriction-modification system"/>
    <property type="evidence" value="ECO:0007669"/>
    <property type="project" value="UniProtKB-KW"/>
</dbReference>
<dbReference type="SUPFAM" id="SSF53335">
    <property type="entry name" value="S-adenosyl-L-methionine-dependent methyltransferases"/>
    <property type="match status" value="1"/>
</dbReference>
<proteinExistence type="inferred from homology"/>
<evidence type="ECO:0000256" key="6">
    <source>
        <dbReference type="PROSITE-ProRule" id="PRU01016"/>
    </source>
</evidence>
<keyword evidence="4 6" id="KW-0949">S-adenosyl-L-methionine</keyword>
<dbReference type="PROSITE" id="PS51679">
    <property type="entry name" value="SAM_MT_C5"/>
    <property type="match status" value="1"/>
</dbReference>
<name>A0A0D8IXZ7_9FIRM</name>
<comment type="caution">
    <text evidence="7">The sequence shown here is derived from an EMBL/GenBank/DDBJ whole genome shotgun (WGS) entry which is preliminary data.</text>
</comment>
<dbReference type="Pfam" id="PF00145">
    <property type="entry name" value="DNA_methylase"/>
    <property type="match status" value="1"/>
</dbReference>
<comment type="similarity">
    <text evidence="6">Belongs to the class I-like SAM-binding methyltransferase superfamily. C5-methyltransferase family.</text>
</comment>
<dbReference type="PATRIC" id="fig|1550024.3.peg.2665"/>
<organism evidence="7 8">
    <name type="scientific">Ruthenibacterium lactatiformans</name>
    <dbReference type="NCBI Taxonomy" id="1550024"/>
    <lineage>
        <taxon>Bacteria</taxon>
        <taxon>Bacillati</taxon>
        <taxon>Bacillota</taxon>
        <taxon>Clostridia</taxon>
        <taxon>Eubacteriales</taxon>
        <taxon>Oscillospiraceae</taxon>
        <taxon>Ruthenibacterium</taxon>
    </lineage>
</organism>
<protein>
    <recommendedName>
        <fullName evidence="1">DNA (cytosine-5-)-methyltransferase</fullName>
        <ecNumber evidence="1">2.1.1.37</ecNumber>
    </recommendedName>
</protein>
<evidence type="ECO:0000256" key="4">
    <source>
        <dbReference type="ARBA" id="ARBA00022691"/>
    </source>
</evidence>
<accession>A0A0D8IXZ7</accession>
<keyword evidence="8" id="KW-1185">Reference proteome</keyword>
<dbReference type="PANTHER" id="PTHR46098">
    <property type="entry name" value="TRNA (CYTOSINE(38)-C(5))-METHYLTRANSFERASE"/>
    <property type="match status" value="1"/>
</dbReference>
<keyword evidence="3 6" id="KW-0808">Transferase</keyword>
<dbReference type="GeneID" id="42857238"/>
<dbReference type="InterPro" id="IPR001525">
    <property type="entry name" value="C5_MeTfrase"/>
</dbReference>
<evidence type="ECO:0000256" key="1">
    <source>
        <dbReference type="ARBA" id="ARBA00011975"/>
    </source>
</evidence>
<dbReference type="EC" id="2.1.1.37" evidence="1"/>
<evidence type="ECO:0000256" key="3">
    <source>
        <dbReference type="ARBA" id="ARBA00022679"/>
    </source>
</evidence>
<feature type="active site" evidence="6">
    <location>
        <position position="74"/>
    </location>
</feature>
<dbReference type="Proteomes" id="UP000032483">
    <property type="component" value="Unassembled WGS sequence"/>
</dbReference>
<dbReference type="GO" id="GO:0032259">
    <property type="term" value="P:methylation"/>
    <property type="evidence" value="ECO:0007669"/>
    <property type="project" value="UniProtKB-KW"/>
</dbReference>
<dbReference type="PANTHER" id="PTHR46098:SF1">
    <property type="entry name" value="TRNA (CYTOSINE(38)-C(5))-METHYLTRANSFERASE"/>
    <property type="match status" value="1"/>
</dbReference>
<gene>
    <name evidence="7" type="ORF">TQ39_11690</name>
</gene>
<dbReference type="Gene3D" id="3.40.50.150">
    <property type="entry name" value="Vaccinia Virus protein VP39"/>
    <property type="match status" value="1"/>
</dbReference>
<evidence type="ECO:0000256" key="2">
    <source>
        <dbReference type="ARBA" id="ARBA00022603"/>
    </source>
</evidence>
<keyword evidence="2 6" id="KW-0489">Methyltransferase</keyword>
<evidence type="ECO:0000313" key="8">
    <source>
        <dbReference type="Proteomes" id="UP000032483"/>
    </source>
</evidence>